<dbReference type="AlphaFoldDB" id="A0A9P7YW85"/>
<name>A0A9P7YW85_9HELO</name>
<gene>
    <name evidence="2" type="ORF">BJ878DRAFT_429466</name>
</gene>
<protein>
    <submittedName>
        <fullName evidence="2">Uncharacterized protein</fullName>
    </submittedName>
</protein>
<keyword evidence="3" id="KW-1185">Reference proteome</keyword>
<proteinExistence type="predicted"/>
<reference evidence="2" key="1">
    <citation type="journal article" date="2021" name="IMA Fungus">
        <title>Genomic characterization of three marine fungi, including Emericellopsis atlantica sp. nov. with signatures of a generalist lifestyle and marine biomass degradation.</title>
        <authorList>
            <person name="Hagestad O.C."/>
            <person name="Hou L."/>
            <person name="Andersen J.H."/>
            <person name="Hansen E.H."/>
            <person name="Altermark B."/>
            <person name="Li C."/>
            <person name="Kuhnert E."/>
            <person name="Cox R.J."/>
            <person name="Crous P.W."/>
            <person name="Spatafora J.W."/>
            <person name="Lail K."/>
            <person name="Amirebrahimi M."/>
            <person name="Lipzen A."/>
            <person name="Pangilinan J."/>
            <person name="Andreopoulos W."/>
            <person name="Hayes R.D."/>
            <person name="Ng V."/>
            <person name="Grigoriev I.V."/>
            <person name="Jackson S.A."/>
            <person name="Sutton T.D.S."/>
            <person name="Dobson A.D.W."/>
            <person name="Rama T."/>
        </authorList>
    </citation>
    <scope>NUCLEOTIDE SEQUENCE</scope>
    <source>
        <strain evidence="2">TRa3180A</strain>
    </source>
</reference>
<dbReference type="Proteomes" id="UP000887226">
    <property type="component" value="Unassembled WGS sequence"/>
</dbReference>
<dbReference type="EMBL" id="MU254336">
    <property type="protein sequence ID" value="KAG9240817.1"/>
    <property type="molecule type" value="Genomic_DNA"/>
</dbReference>
<organism evidence="2 3">
    <name type="scientific">Calycina marina</name>
    <dbReference type="NCBI Taxonomy" id="1763456"/>
    <lineage>
        <taxon>Eukaryota</taxon>
        <taxon>Fungi</taxon>
        <taxon>Dikarya</taxon>
        <taxon>Ascomycota</taxon>
        <taxon>Pezizomycotina</taxon>
        <taxon>Leotiomycetes</taxon>
        <taxon>Helotiales</taxon>
        <taxon>Pezizellaceae</taxon>
        <taxon>Calycina</taxon>
    </lineage>
</organism>
<accession>A0A9P7YW85</accession>
<feature type="compositionally biased region" description="Polar residues" evidence="1">
    <location>
        <begin position="1"/>
        <end position="10"/>
    </location>
</feature>
<feature type="compositionally biased region" description="Basic and acidic residues" evidence="1">
    <location>
        <begin position="24"/>
        <end position="53"/>
    </location>
</feature>
<comment type="caution">
    <text evidence="2">The sequence shown here is derived from an EMBL/GenBank/DDBJ whole genome shotgun (WGS) entry which is preliminary data.</text>
</comment>
<evidence type="ECO:0000256" key="1">
    <source>
        <dbReference type="SAM" id="MobiDB-lite"/>
    </source>
</evidence>
<evidence type="ECO:0000313" key="2">
    <source>
        <dbReference type="EMBL" id="KAG9240817.1"/>
    </source>
</evidence>
<feature type="region of interest" description="Disordered" evidence="1">
    <location>
        <begin position="1"/>
        <end position="53"/>
    </location>
</feature>
<dbReference type="OrthoDB" id="3599909at2759"/>
<sequence length="53" mass="5986">MPHQITNASSVEEIPASNHTTNAPDEKTESQEEADRLYEEHIEEEYSKREGGA</sequence>
<evidence type="ECO:0000313" key="3">
    <source>
        <dbReference type="Proteomes" id="UP000887226"/>
    </source>
</evidence>